<organism evidence="1 2">
    <name type="scientific">Streptomyces dengpaensis</name>
    <dbReference type="NCBI Taxonomy" id="2049881"/>
    <lineage>
        <taxon>Bacteria</taxon>
        <taxon>Bacillati</taxon>
        <taxon>Actinomycetota</taxon>
        <taxon>Actinomycetes</taxon>
        <taxon>Kitasatosporales</taxon>
        <taxon>Streptomycetaceae</taxon>
        <taxon>Streptomyces</taxon>
    </lineage>
</organism>
<accession>A0ABN5I4C7</accession>
<dbReference type="Proteomes" id="UP000238413">
    <property type="component" value="Chromosome"/>
</dbReference>
<dbReference type="RefSeq" id="WP_099505351.1">
    <property type="nucleotide sequence ID" value="NZ_CP026652.1"/>
</dbReference>
<evidence type="ECO:0000313" key="1">
    <source>
        <dbReference type="EMBL" id="AVH57867.1"/>
    </source>
</evidence>
<gene>
    <name evidence="1" type="ORF">C4B68_21230</name>
</gene>
<reference evidence="1 2" key="1">
    <citation type="submission" date="2018-02" db="EMBL/GenBank/DDBJ databases">
        <title>Complete genome sequence of Streptomyces dengpaensis, the producer of angucyclines.</title>
        <authorList>
            <person name="Yumei L."/>
        </authorList>
    </citation>
    <scope>NUCLEOTIDE SEQUENCE [LARGE SCALE GENOMIC DNA]</scope>
    <source>
        <strain evidence="1 2">XZHG99</strain>
    </source>
</reference>
<name>A0ABN5I4C7_9ACTN</name>
<dbReference type="EMBL" id="CP026652">
    <property type="protein sequence ID" value="AVH57867.1"/>
    <property type="molecule type" value="Genomic_DNA"/>
</dbReference>
<sequence>MNQCACGRDLEAGFLCAGDATALARRLDRMSTLWDVLEGFLAPSGTAGGERVSAGHAGSRAPVNEVVLDLRTVEVVKTLESWREYAAEWRGWSRPAVGGDVRHRIVAAARNLSMNLDWLVTEFPPVVDMAVEVRELERSVLSVVGALPERGRRIGQCVAVDSSGVVCGATIRHQRGQTRLVCDWCGTSYGPEDFLTLARLQPDEAA</sequence>
<proteinExistence type="predicted"/>
<evidence type="ECO:0000313" key="2">
    <source>
        <dbReference type="Proteomes" id="UP000238413"/>
    </source>
</evidence>
<protein>
    <submittedName>
        <fullName evidence="1">Uncharacterized protein</fullName>
    </submittedName>
</protein>
<keyword evidence="2" id="KW-1185">Reference proteome</keyword>